<dbReference type="GO" id="GO:0019901">
    <property type="term" value="F:protein kinase binding"/>
    <property type="evidence" value="ECO:0007669"/>
    <property type="project" value="InterPro"/>
</dbReference>
<reference evidence="2" key="1">
    <citation type="submission" date="2021-01" db="EMBL/GenBank/DDBJ databases">
        <authorList>
            <person name="Corre E."/>
            <person name="Pelletier E."/>
            <person name="Niang G."/>
            <person name="Scheremetjew M."/>
            <person name="Finn R."/>
            <person name="Kale V."/>
            <person name="Holt S."/>
            <person name="Cochrane G."/>
            <person name="Meng A."/>
            <person name="Brown T."/>
            <person name="Cohen L."/>
        </authorList>
    </citation>
    <scope>NUCLEOTIDE SEQUENCE</scope>
    <source>
        <strain evidence="2">CCMP443</strain>
    </source>
</reference>
<dbReference type="SUPFAM" id="SSF47954">
    <property type="entry name" value="Cyclin-like"/>
    <property type="match status" value="1"/>
</dbReference>
<evidence type="ECO:0000313" key="2">
    <source>
        <dbReference type="EMBL" id="CAD8807401.1"/>
    </source>
</evidence>
<dbReference type="EMBL" id="HBFN01036360">
    <property type="protein sequence ID" value="CAD8807401.1"/>
    <property type="molecule type" value="Transcribed_RNA"/>
</dbReference>
<dbReference type="InterPro" id="IPR036915">
    <property type="entry name" value="Cyclin-like_sf"/>
</dbReference>
<dbReference type="Gene3D" id="1.10.472.10">
    <property type="entry name" value="Cyclin-like"/>
    <property type="match status" value="1"/>
</dbReference>
<proteinExistence type="predicted"/>
<feature type="compositionally biased region" description="Basic and acidic residues" evidence="1">
    <location>
        <begin position="1"/>
        <end position="27"/>
    </location>
</feature>
<dbReference type="AlphaFoldDB" id="A0A7S0WBJ7"/>
<evidence type="ECO:0000256" key="1">
    <source>
        <dbReference type="SAM" id="MobiDB-lite"/>
    </source>
</evidence>
<organism evidence="2">
    <name type="scientific">Hemiselmis tepida</name>
    <dbReference type="NCBI Taxonomy" id="464990"/>
    <lineage>
        <taxon>Eukaryota</taxon>
        <taxon>Cryptophyceae</taxon>
        <taxon>Cryptomonadales</taxon>
        <taxon>Hemiselmidaceae</taxon>
        <taxon>Hemiselmis</taxon>
    </lineage>
</organism>
<name>A0A7S0WBJ7_9CRYP</name>
<accession>A0A7S0WBJ7</accession>
<feature type="region of interest" description="Disordered" evidence="1">
    <location>
        <begin position="1"/>
        <end position="29"/>
    </location>
</feature>
<protein>
    <recommendedName>
        <fullName evidence="3">Cyclin</fullName>
    </recommendedName>
</protein>
<dbReference type="InterPro" id="IPR013922">
    <property type="entry name" value="Cyclin_PHO80-like"/>
</dbReference>
<gene>
    <name evidence="2" type="ORF">HTEP1355_LOCUS21081</name>
</gene>
<dbReference type="PANTHER" id="PTHR15615:SF108">
    <property type="entry name" value="PROTEIN CNPPD1"/>
    <property type="match status" value="1"/>
</dbReference>
<dbReference type="Pfam" id="PF08613">
    <property type="entry name" value="Cyclin"/>
    <property type="match status" value="1"/>
</dbReference>
<dbReference type="PANTHER" id="PTHR15615">
    <property type="match status" value="1"/>
</dbReference>
<sequence>MDPHRDGQTWAGDEVHQEVSHPPHDDGGNDFEFDVVLEWLERECPANDVLTAGQPIPCTVFHGQRVPDITYRGYLERVRTFSGCSPCCLVVAVSYLERLAELEPDMRVTSINMHRLLLTATMVACKLFDETFYCNAYWGRVGGVPPSEMNKLELEFLFLIRFDLYRTKEQYEAFLVRLAGHAWDGRALGPGVARELVPDPGGDWGKGSPTNVVGNHGKGEGGWHRKAIDGAHGARNAPVCADTADGAAEAMGHARLDAVA</sequence>
<evidence type="ECO:0008006" key="3">
    <source>
        <dbReference type="Google" id="ProtNLM"/>
    </source>
</evidence>